<evidence type="ECO:0000313" key="4">
    <source>
        <dbReference type="Proteomes" id="UP001642409"/>
    </source>
</evidence>
<evidence type="ECO:0000256" key="1">
    <source>
        <dbReference type="SAM" id="MobiDB-lite"/>
    </source>
</evidence>
<dbReference type="EMBL" id="CATOUU010000921">
    <property type="protein sequence ID" value="CAI9959638.1"/>
    <property type="molecule type" value="Genomic_DNA"/>
</dbReference>
<dbReference type="AlphaFoldDB" id="A0AA86V8W2"/>
<gene>
    <name evidence="2" type="ORF">HINF_LOCUS47283</name>
    <name evidence="3" type="ORF">HINF_LOCUS78979</name>
</gene>
<proteinExistence type="predicted"/>
<protein>
    <submittedName>
        <fullName evidence="3">Hypothetical_protein</fullName>
    </submittedName>
</protein>
<accession>A0AA86V8W2</accession>
<comment type="caution">
    <text evidence="2">The sequence shown here is derived from an EMBL/GenBank/DDBJ whole genome shotgun (WGS) entry which is preliminary data.</text>
</comment>
<sequence>MSTGQGELTSQKSYDQLAPGGFETDGPKGDKSASKELDEMTKKNALQFERWTWGKEGFDIRDIVDLNQDNQRKQCIFIITLRLIGFDHKLFENKYLYIAFWVCDIRLINIKKRLIENKLNICSYIDALEGSMHQQYPILFLLQQRNQHQKNQYQKQIKNCIQIILKTYYTSIILYFVYAILCSQYMNVNTIFKFEKCFYLLQLGTKQILKSNPVLPIIYDQICKLDSFHMNSFGNPIYNLQMKILDQIIQTQITIYIRQTRTVKLQVNLAY</sequence>
<feature type="compositionally biased region" description="Polar residues" evidence="1">
    <location>
        <begin position="1"/>
        <end position="14"/>
    </location>
</feature>
<keyword evidence="4" id="KW-1185">Reference proteome</keyword>
<feature type="compositionally biased region" description="Basic and acidic residues" evidence="1">
    <location>
        <begin position="25"/>
        <end position="36"/>
    </location>
</feature>
<dbReference type="EMBL" id="CAXDID020000978">
    <property type="protein sequence ID" value="CAL6116249.1"/>
    <property type="molecule type" value="Genomic_DNA"/>
</dbReference>
<reference evidence="3 4" key="2">
    <citation type="submission" date="2024-07" db="EMBL/GenBank/DDBJ databases">
        <authorList>
            <person name="Akdeniz Z."/>
        </authorList>
    </citation>
    <scope>NUCLEOTIDE SEQUENCE [LARGE SCALE GENOMIC DNA]</scope>
</reference>
<feature type="region of interest" description="Disordered" evidence="1">
    <location>
        <begin position="1"/>
        <end position="36"/>
    </location>
</feature>
<dbReference type="Proteomes" id="UP001642409">
    <property type="component" value="Unassembled WGS sequence"/>
</dbReference>
<evidence type="ECO:0000313" key="3">
    <source>
        <dbReference type="EMBL" id="CAL6116249.1"/>
    </source>
</evidence>
<organism evidence="2">
    <name type="scientific">Hexamita inflata</name>
    <dbReference type="NCBI Taxonomy" id="28002"/>
    <lineage>
        <taxon>Eukaryota</taxon>
        <taxon>Metamonada</taxon>
        <taxon>Diplomonadida</taxon>
        <taxon>Hexamitidae</taxon>
        <taxon>Hexamitinae</taxon>
        <taxon>Hexamita</taxon>
    </lineage>
</organism>
<name>A0AA86V8W2_9EUKA</name>
<reference evidence="2" key="1">
    <citation type="submission" date="2023-06" db="EMBL/GenBank/DDBJ databases">
        <authorList>
            <person name="Kurt Z."/>
        </authorList>
    </citation>
    <scope>NUCLEOTIDE SEQUENCE</scope>
</reference>
<evidence type="ECO:0000313" key="2">
    <source>
        <dbReference type="EMBL" id="CAI9959638.1"/>
    </source>
</evidence>